<dbReference type="SUPFAM" id="SSF54001">
    <property type="entry name" value="Cysteine proteinases"/>
    <property type="match status" value="1"/>
</dbReference>
<proteinExistence type="predicted"/>
<organism evidence="2 3">
    <name type="scientific">Komarekiella delphini-convector SJRDD-AB1</name>
    <dbReference type="NCBI Taxonomy" id="2593771"/>
    <lineage>
        <taxon>Bacteria</taxon>
        <taxon>Bacillati</taxon>
        <taxon>Cyanobacteriota</taxon>
        <taxon>Cyanophyceae</taxon>
        <taxon>Nostocales</taxon>
        <taxon>Nostocaceae</taxon>
        <taxon>Komarekiella</taxon>
        <taxon>Komarekiella delphini-convector</taxon>
    </lineage>
</organism>
<dbReference type="Gene3D" id="3.10.620.30">
    <property type="match status" value="1"/>
</dbReference>
<dbReference type="Proteomes" id="UP001165986">
    <property type="component" value="Unassembled WGS sequence"/>
</dbReference>
<dbReference type="EMBL" id="VJXY01000029">
    <property type="protein sequence ID" value="MBD6618640.1"/>
    <property type="molecule type" value="Genomic_DNA"/>
</dbReference>
<protein>
    <submittedName>
        <fullName evidence="2">Transglutaminase family protein</fullName>
    </submittedName>
</protein>
<dbReference type="InterPro" id="IPR038765">
    <property type="entry name" value="Papain-like_cys_pep_sf"/>
</dbReference>
<comment type="caution">
    <text evidence="2">The sequence shown here is derived from an EMBL/GenBank/DDBJ whole genome shotgun (WGS) entry which is preliminary data.</text>
</comment>
<dbReference type="Pfam" id="PF01841">
    <property type="entry name" value="Transglut_core"/>
    <property type="match status" value="1"/>
</dbReference>
<name>A0AA40T129_9NOST</name>
<dbReference type="RefSeq" id="WP_191759843.1">
    <property type="nucleotide sequence ID" value="NZ_VJXY01000029.1"/>
</dbReference>
<dbReference type="PANTHER" id="PTHR33490:SF3">
    <property type="entry name" value="CONSERVED INTEGRAL MEMBRANE PROTEIN"/>
    <property type="match status" value="1"/>
</dbReference>
<evidence type="ECO:0000313" key="2">
    <source>
        <dbReference type="EMBL" id="MBD6618640.1"/>
    </source>
</evidence>
<gene>
    <name evidence="2" type="ORF">FNW02_23130</name>
</gene>
<evidence type="ECO:0000259" key="1">
    <source>
        <dbReference type="SMART" id="SM00460"/>
    </source>
</evidence>
<dbReference type="AlphaFoldDB" id="A0AA40T129"/>
<reference evidence="2" key="1">
    <citation type="submission" date="2019-07" db="EMBL/GenBank/DDBJ databases">
        <title>Toxilogical consequences of a new and cryptic species of cyanobacteria (Komarekiella delphini-convector) recovered from the epidermis of a bottlenose dolphin and 1500 ft. in the air.</title>
        <authorList>
            <person name="Brown A.O."/>
            <person name="Dvorak P."/>
            <person name="Villanueva C.D."/>
            <person name="Foss A.J."/>
            <person name="Garvey A.D."/>
            <person name="Gibson Q.A."/>
            <person name="Johansen J.R."/>
            <person name="Casamatta D.A."/>
        </authorList>
    </citation>
    <scope>NUCLEOTIDE SEQUENCE</scope>
    <source>
        <strain evidence="2">SJRDD-AB1</strain>
    </source>
</reference>
<feature type="domain" description="Transglutaminase-like" evidence="1">
    <location>
        <begin position="65"/>
        <end position="129"/>
    </location>
</feature>
<dbReference type="SMART" id="SM00460">
    <property type="entry name" value="TGc"/>
    <property type="match status" value="1"/>
</dbReference>
<dbReference type="InterPro" id="IPR002931">
    <property type="entry name" value="Transglutaminase-like"/>
</dbReference>
<dbReference type="PANTHER" id="PTHR33490">
    <property type="entry name" value="BLR5614 PROTEIN-RELATED"/>
    <property type="match status" value="1"/>
</dbReference>
<evidence type="ECO:0000313" key="3">
    <source>
        <dbReference type="Proteomes" id="UP001165986"/>
    </source>
</evidence>
<accession>A0AA40T129</accession>
<keyword evidence="3" id="KW-1185">Reference proteome</keyword>
<sequence>MEEYLQVSEVINWQHPTVLKLAKKIASRHQTSEAIAKACFEWVRDKIYHSYDYQMNPVTCRASDVLKYKTGYCYAKSHLLAALLRANGVPAGFCYQRLRLHDNGELYSLHGLNAVYLPEIGWYRIDARRNRQNVDAQFVPSKEQLAFKIQFPQEANFQNIFWEPLPIVVEALQAFNTWNDMLINLPDIPLELLEKFGLALRVDINQH</sequence>